<sequence length="91" mass="9900">MGKLLKGSLILFVISFLGQMFIANQVSVKTKELNAMNTELAKIRSQISDINQEVFLESSLAALEKRAYALGFVKMQGALKNPAKPTIASAL</sequence>
<dbReference type="EMBL" id="LCJD01000041">
    <property type="protein sequence ID" value="KKT68540.1"/>
    <property type="molecule type" value="Genomic_DNA"/>
</dbReference>
<name>A0A0G1JB57_UNCKA</name>
<accession>A0A0G1JB57</accession>
<protein>
    <submittedName>
        <fullName evidence="1">Uncharacterized protein</fullName>
    </submittedName>
</protein>
<dbReference type="AlphaFoldDB" id="A0A0G1JB57"/>
<evidence type="ECO:0000313" key="2">
    <source>
        <dbReference type="Proteomes" id="UP000034783"/>
    </source>
</evidence>
<proteinExistence type="predicted"/>
<reference evidence="1 2" key="1">
    <citation type="journal article" date="2015" name="Nature">
        <title>rRNA introns, odd ribosomes, and small enigmatic genomes across a large radiation of phyla.</title>
        <authorList>
            <person name="Brown C.T."/>
            <person name="Hug L.A."/>
            <person name="Thomas B.C."/>
            <person name="Sharon I."/>
            <person name="Castelle C.J."/>
            <person name="Singh A."/>
            <person name="Wilkins M.J."/>
            <person name="Williams K.H."/>
            <person name="Banfield J.F."/>
        </authorList>
    </citation>
    <scope>NUCLEOTIDE SEQUENCE [LARGE SCALE GENOMIC DNA]</scope>
</reference>
<gene>
    <name evidence="1" type="ORF">UW65_C0041G0010</name>
</gene>
<comment type="caution">
    <text evidence="1">The sequence shown here is derived from an EMBL/GenBank/DDBJ whole genome shotgun (WGS) entry which is preliminary data.</text>
</comment>
<dbReference type="Proteomes" id="UP000034783">
    <property type="component" value="Unassembled WGS sequence"/>
</dbReference>
<organism evidence="1 2">
    <name type="scientific">candidate division WWE3 bacterium GW2011_GWB1_44_4</name>
    <dbReference type="NCBI Taxonomy" id="1619116"/>
    <lineage>
        <taxon>Bacteria</taxon>
        <taxon>Katanobacteria</taxon>
    </lineage>
</organism>
<evidence type="ECO:0000313" key="1">
    <source>
        <dbReference type="EMBL" id="KKT68540.1"/>
    </source>
</evidence>